<comment type="caution">
    <text evidence="7">The sequence shown here is derived from an EMBL/GenBank/DDBJ whole genome shotgun (WGS) entry which is preliminary data.</text>
</comment>
<feature type="region of interest" description="Disordered" evidence="5">
    <location>
        <begin position="397"/>
        <end position="417"/>
    </location>
</feature>
<dbReference type="PROSITE" id="PS51257">
    <property type="entry name" value="PROKAR_LIPOPROTEIN"/>
    <property type="match status" value="1"/>
</dbReference>
<dbReference type="GO" id="GO:0015144">
    <property type="term" value="F:carbohydrate transmembrane transporter activity"/>
    <property type="evidence" value="ECO:0007669"/>
    <property type="project" value="InterPro"/>
</dbReference>
<dbReference type="PANTHER" id="PTHR30061">
    <property type="entry name" value="MALTOSE-BINDING PERIPLASMIC PROTEIN"/>
    <property type="match status" value="1"/>
</dbReference>
<evidence type="ECO:0000256" key="4">
    <source>
        <dbReference type="ARBA" id="ARBA00022729"/>
    </source>
</evidence>
<feature type="compositionally biased region" description="Polar residues" evidence="5">
    <location>
        <begin position="28"/>
        <end position="38"/>
    </location>
</feature>
<dbReference type="EMBL" id="NHPA01000048">
    <property type="protein sequence ID" value="OYR66942.1"/>
    <property type="molecule type" value="Genomic_DNA"/>
</dbReference>
<evidence type="ECO:0000313" key="7">
    <source>
        <dbReference type="EMBL" id="OYR71046.1"/>
    </source>
</evidence>
<gene>
    <name evidence="7" type="ORF">DJ76_15510</name>
    <name evidence="6" type="ORF">DJ79_10690</name>
</gene>
<dbReference type="InterPro" id="IPR006059">
    <property type="entry name" value="SBP"/>
</dbReference>
<reference evidence="7" key="2">
    <citation type="submission" date="2017-05" db="EMBL/GenBank/DDBJ databases">
        <authorList>
            <person name="Song R."/>
            <person name="Chenine A.L."/>
            <person name="Ruprecht R.M."/>
        </authorList>
    </citation>
    <scope>NUCLEOTIDE SEQUENCE</scope>
    <source>
        <strain evidence="7">Ec15</strain>
        <strain evidence="6">Ga2p</strain>
    </source>
</reference>
<evidence type="ECO:0000256" key="5">
    <source>
        <dbReference type="SAM" id="MobiDB-lite"/>
    </source>
</evidence>
<dbReference type="PRINTS" id="PR00181">
    <property type="entry name" value="MALTOSEBP"/>
</dbReference>
<dbReference type="GO" id="GO:0042956">
    <property type="term" value="P:maltodextrin transmembrane transport"/>
    <property type="evidence" value="ECO:0007669"/>
    <property type="project" value="TreeGrafter"/>
</dbReference>
<dbReference type="AlphaFoldDB" id="A0A256JR78"/>
<dbReference type="GO" id="GO:1901982">
    <property type="term" value="F:maltose binding"/>
    <property type="evidence" value="ECO:0007669"/>
    <property type="project" value="TreeGrafter"/>
</dbReference>
<dbReference type="Proteomes" id="UP000215607">
    <property type="component" value="Unassembled WGS sequence"/>
</dbReference>
<dbReference type="InterPro" id="IPR006060">
    <property type="entry name" value="Maltose/Cyclodextrin-bd"/>
</dbReference>
<feature type="region of interest" description="Disordered" evidence="5">
    <location>
        <begin position="28"/>
        <end position="49"/>
    </location>
</feature>
<dbReference type="GO" id="GO:0055052">
    <property type="term" value="C:ATP-binding cassette (ABC) transporter complex, substrate-binding subunit-containing"/>
    <property type="evidence" value="ECO:0007669"/>
    <property type="project" value="TreeGrafter"/>
</dbReference>
<evidence type="ECO:0000256" key="1">
    <source>
        <dbReference type="ARBA" id="ARBA00008520"/>
    </source>
</evidence>
<reference evidence="8 9" key="1">
    <citation type="journal article" date="2014" name="Front. Microbiol.">
        <title>Population and genomic analysis of the genus Halorubrum.</title>
        <authorList>
            <person name="Fullmer M.S."/>
            <person name="Soucy S.M."/>
            <person name="Swithers K.S."/>
            <person name="Makkay A.M."/>
            <person name="Wheeler R."/>
            <person name="Ventosa A."/>
            <person name="Gogarten J.P."/>
            <person name="Papke R.T."/>
        </authorList>
    </citation>
    <scope>NUCLEOTIDE SEQUENCE [LARGE SCALE GENOMIC DNA]</scope>
    <source>
        <strain evidence="7 9">Ec15</strain>
        <strain evidence="6 8">Ga2p</strain>
    </source>
</reference>
<evidence type="ECO:0000313" key="9">
    <source>
        <dbReference type="Proteomes" id="UP000216925"/>
    </source>
</evidence>
<organism evidence="7 9">
    <name type="scientific">Halorubrum ezzemoulense</name>
    <name type="common">Halorubrum chaoviator</name>
    <dbReference type="NCBI Taxonomy" id="337243"/>
    <lineage>
        <taxon>Archaea</taxon>
        <taxon>Methanobacteriati</taxon>
        <taxon>Methanobacteriota</taxon>
        <taxon>Stenosarchaea group</taxon>
        <taxon>Halobacteria</taxon>
        <taxon>Halobacteriales</taxon>
        <taxon>Haloferacaceae</taxon>
        <taxon>Halorubrum</taxon>
    </lineage>
</organism>
<accession>A0A256JR78</accession>
<keyword evidence="4" id="KW-0732">Signal</keyword>
<dbReference type="Gene3D" id="3.40.190.10">
    <property type="entry name" value="Periplasmic binding protein-like II"/>
    <property type="match status" value="2"/>
</dbReference>
<evidence type="ECO:0000256" key="2">
    <source>
        <dbReference type="ARBA" id="ARBA00022448"/>
    </source>
</evidence>
<name>A0A256JR78_HALEZ</name>
<sequence>MDRRSMLKQVGGAGAIGALVGCIGVQEQGTEQPSNSGDGDTESSEPAGTATAWYGLSNTELDLRERAIEAFNEQSRHTVEGGNISEMQDKTTSAIPAGQGPQMFQWAHDWVGDYYQRGFVIDQSDSLNLSLDQFTGAAANAVQTDDAVVGLPFSAETVTLIYNTDIVDSPPESFAEMESTMESHHDPDNGQYGLAWPVDPYFVSGVGQAFGGQYFDASQDDPVGLDSEETIRGFEFLVDNLFQYMPNDPGYEPQQVAFLEGNAAFAVNGPWYLAALRDSDTNFEVTTFPSLDGGEFTPLSGIKMWYFSKAMEADDANTAAAREFIEWFVTNEDHLLTRAEEQGHIPVLSTLAGSDDLPGPVRAYSQAVDQGIPMPTDPRMNDVFAAMGDPVTQLFNGSLSPEEALTSAAEEARSQWE</sequence>
<protein>
    <submittedName>
        <fullName evidence="7">Sugar ABC transporter substrate-binding protein</fullName>
    </submittedName>
</protein>
<dbReference type="SUPFAM" id="SSF53850">
    <property type="entry name" value="Periplasmic binding protein-like II"/>
    <property type="match status" value="1"/>
</dbReference>
<keyword evidence="2" id="KW-0813">Transport</keyword>
<comment type="similarity">
    <text evidence="1">Belongs to the bacterial solute-binding protein 1 family.</text>
</comment>
<evidence type="ECO:0000256" key="3">
    <source>
        <dbReference type="ARBA" id="ARBA00022597"/>
    </source>
</evidence>
<dbReference type="PANTHER" id="PTHR30061:SF50">
    <property type="entry name" value="MALTOSE_MALTODEXTRIN-BINDING PERIPLASMIC PROTEIN"/>
    <property type="match status" value="1"/>
</dbReference>
<keyword evidence="3" id="KW-0762">Sugar transport</keyword>
<dbReference type="GO" id="GO:0015768">
    <property type="term" value="P:maltose transport"/>
    <property type="evidence" value="ECO:0007669"/>
    <property type="project" value="TreeGrafter"/>
</dbReference>
<dbReference type="Proteomes" id="UP000216925">
    <property type="component" value="Unassembled WGS sequence"/>
</dbReference>
<evidence type="ECO:0000313" key="8">
    <source>
        <dbReference type="Proteomes" id="UP000215607"/>
    </source>
</evidence>
<dbReference type="Pfam" id="PF13416">
    <property type="entry name" value="SBP_bac_8"/>
    <property type="match status" value="1"/>
</dbReference>
<evidence type="ECO:0000313" key="6">
    <source>
        <dbReference type="EMBL" id="OYR66942.1"/>
    </source>
</evidence>
<dbReference type="EMBL" id="NHPD01000071">
    <property type="protein sequence ID" value="OYR71046.1"/>
    <property type="molecule type" value="Genomic_DNA"/>
</dbReference>
<proteinExistence type="inferred from homology"/>